<dbReference type="Pfam" id="PF04055">
    <property type="entry name" value="Radical_SAM"/>
    <property type="match status" value="1"/>
</dbReference>
<reference evidence="6 7" key="1">
    <citation type="journal article" date="2009" name="Stand. Genomic Sci.">
        <title>Complete genome sequence of Slackia heliotrinireducens type strain (RHS 1).</title>
        <authorList>
            <person name="Pukall R."/>
            <person name="Lapidus A."/>
            <person name="Nolan M."/>
            <person name="Copeland A."/>
            <person name="Glavina Del Rio T."/>
            <person name="Lucas S."/>
            <person name="Chen F."/>
            <person name="Tice H."/>
            <person name="Cheng J.F."/>
            <person name="Chertkov O."/>
            <person name="Bruce D."/>
            <person name="Goodwin L."/>
            <person name="Kuske C."/>
            <person name="Brettin T."/>
            <person name="Detter J.C."/>
            <person name="Han C."/>
            <person name="Pitluck S."/>
            <person name="Pati A."/>
            <person name="Mavrommatis K."/>
            <person name="Ivanova N."/>
            <person name="Ovchinnikova G."/>
            <person name="Chen A."/>
            <person name="Palaniappan K."/>
            <person name="Schneider S."/>
            <person name="Rohde M."/>
            <person name="Chain P."/>
            <person name="D'haeseleer P."/>
            <person name="Goker M."/>
            <person name="Bristow J."/>
            <person name="Eisen J.A."/>
            <person name="Markowitz V."/>
            <person name="Kyrpides N.C."/>
            <person name="Klenk H.P."/>
            <person name="Hugenholtz P."/>
        </authorList>
    </citation>
    <scope>NUCLEOTIDE SEQUENCE [LARGE SCALE GENOMIC DNA]</scope>
    <source>
        <strain evidence="7">ATCC 29202 / DSM 20476 / NCTC 11029 / RHS 1</strain>
    </source>
</reference>
<name>C7N344_SLAHD</name>
<evidence type="ECO:0000313" key="6">
    <source>
        <dbReference type="EMBL" id="ACV21565.1"/>
    </source>
</evidence>
<evidence type="ECO:0000256" key="2">
    <source>
        <dbReference type="ARBA" id="ARBA00022723"/>
    </source>
</evidence>
<keyword evidence="7" id="KW-1185">Reference proteome</keyword>
<dbReference type="AlphaFoldDB" id="C7N344"/>
<dbReference type="GO" id="GO:0016829">
    <property type="term" value="F:lyase activity"/>
    <property type="evidence" value="ECO:0007669"/>
    <property type="project" value="UniProtKB-KW"/>
</dbReference>
<dbReference type="EMBL" id="CP001684">
    <property type="protein sequence ID" value="ACV21565.1"/>
    <property type="molecule type" value="Genomic_DNA"/>
</dbReference>
<proteinExistence type="predicted"/>
<dbReference type="Gene3D" id="3.20.20.70">
    <property type="entry name" value="Aldolase class I"/>
    <property type="match status" value="1"/>
</dbReference>
<accession>C7N344</accession>
<dbReference type="RefSeq" id="WP_012797670.1">
    <property type="nucleotide sequence ID" value="NC_013165.1"/>
</dbReference>
<dbReference type="HOGENOM" id="CLU_620840_0_0_11"/>
<keyword evidence="6" id="KW-0456">Lyase</keyword>
<keyword evidence="6" id="KW-0670">Pyruvate</keyword>
<dbReference type="PANTHER" id="PTHR43288">
    <property type="entry name" value="BIOTIN SYNTHASE-RELATED PROTEIN, RADICAL SAM SUPERFAMILY"/>
    <property type="match status" value="1"/>
</dbReference>
<evidence type="ECO:0000256" key="1">
    <source>
        <dbReference type="ARBA" id="ARBA00022691"/>
    </source>
</evidence>
<dbReference type="InterPro" id="IPR058240">
    <property type="entry name" value="rSAM_sf"/>
</dbReference>
<evidence type="ECO:0000256" key="3">
    <source>
        <dbReference type="ARBA" id="ARBA00023004"/>
    </source>
</evidence>
<dbReference type="InterPro" id="IPR007197">
    <property type="entry name" value="rSAM"/>
</dbReference>
<evidence type="ECO:0000313" key="7">
    <source>
        <dbReference type="Proteomes" id="UP000002026"/>
    </source>
</evidence>
<dbReference type="InterPro" id="IPR013785">
    <property type="entry name" value="Aldolase_TIM"/>
</dbReference>
<keyword evidence="2" id="KW-0479">Metal-binding</keyword>
<evidence type="ECO:0000259" key="5">
    <source>
        <dbReference type="PROSITE" id="PS51918"/>
    </source>
</evidence>
<sequence>MKTDSRQRLPYRASARTIAQIQTPELARYAQTYVDIEHDLVQQIRNMGVDIEPERPSPILAFTDDEAQMTERGIAVRNNRRSLCCGWLSPSCQACRKGEGTTTFLFDVACNRNCFFCFNPNQRNYQKQCRETNDLATQLRLRAQRSEKLRDIALTGGEPLLHRSETIEFFRLANQLFPDAYTRLYTNGDFADAGVLASLAQAGLQEIRFSVKQDDPEGYMGDPVLERISEARRYLPRVMVEMPVLPGDVENMKQLLQALDGRGCDGINLLELCFPMHNWEAFAHRGYQVKNPPYRIAYNWEYAGGLPIAGSEDTCLDLLEFATDANLRMGVHYCSLENKFSSQVNLANRPMAEATPMHQLSEHDFFLKTCKLFGEDAQRAAAKLGYEGIRCDRWAFDDGIVTFHPSLARMLCPVVPDAELAISYNIDERGQSGRPSRLRELALDIVDATDFDDTCHI</sequence>
<keyword evidence="4" id="KW-0411">Iron-sulfur</keyword>
<protein>
    <submittedName>
        <fullName evidence="6">Pyruvate formate-lyase activating-like enzyme</fullName>
    </submittedName>
</protein>
<dbReference type="PROSITE" id="PS51918">
    <property type="entry name" value="RADICAL_SAM"/>
    <property type="match status" value="1"/>
</dbReference>
<dbReference type="CDD" id="cd01335">
    <property type="entry name" value="Radical_SAM"/>
    <property type="match status" value="1"/>
</dbReference>
<feature type="domain" description="Radical SAM core" evidence="5">
    <location>
        <begin position="96"/>
        <end position="309"/>
    </location>
</feature>
<dbReference type="KEGG" id="shi:Shel_05050"/>
<dbReference type="SUPFAM" id="SSF102114">
    <property type="entry name" value="Radical SAM enzymes"/>
    <property type="match status" value="1"/>
</dbReference>
<dbReference type="eggNOG" id="COG2108">
    <property type="taxonomic scope" value="Bacteria"/>
</dbReference>
<dbReference type="Proteomes" id="UP000002026">
    <property type="component" value="Chromosome"/>
</dbReference>
<dbReference type="GO" id="GO:0051536">
    <property type="term" value="F:iron-sulfur cluster binding"/>
    <property type="evidence" value="ECO:0007669"/>
    <property type="project" value="UniProtKB-KW"/>
</dbReference>
<organism evidence="6 7">
    <name type="scientific">Slackia heliotrinireducens (strain ATCC 29202 / DSM 20476 / NCTC 11029 / RHS 1)</name>
    <name type="common">Peptococcus heliotrinreducens</name>
    <dbReference type="NCBI Taxonomy" id="471855"/>
    <lineage>
        <taxon>Bacteria</taxon>
        <taxon>Bacillati</taxon>
        <taxon>Actinomycetota</taxon>
        <taxon>Coriobacteriia</taxon>
        <taxon>Eggerthellales</taxon>
        <taxon>Eggerthellaceae</taxon>
        <taxon>Slackia</taxon>
    </lineage>
</organism>
<dbReference type="GO" id="GO:0046872">
    <property type="term" value="F:metal ion binding"/>
    <property type="evidence" value="ECO:0007669"/>
    <property type="project" value="UniProtKB-KW"/>
</dbReference>
<keyword evidence="3" id="KW-0408">Iron</keyword>
<dbReference type="SFLD" id="SFLDS00029">
    <property type="entry name" value="Radical_SAM"/>
    <property type="match status" value="1"/>
</dbReference>
<dbReference type="STRING" id="471855.Shel_05050"/>
<dbReference type="PANTHER" id="PTHR43288:SF1">
    <property type="entry name" value="GLYCYL-RADICAL ENZYME ACTIVATING ENZYME MJ0021-RELATED"/>
    <property type="match status" value="1"/>
</dbReference>
<gene>
    <name evidence="6" type="ordered locus">Shel_05050</name>
</gene>
<dbReference type="SFLD" id="SFLDG01067">
    <property type="entry name" value="SPASM/twitch_domain_containing"/>
    <property type="match status" value="1"/>
</dbReference>
<keyword evidence="1" id="KW-0949">S-adenosyl-L-methionine</keyword>
<evidence type="ECO:0000256" key="4">
    <source>
        <dbReference type="ARBA" id="ARBA00023014"/>
    </source>
</evidence>